<evidence type="ECO:0000313" key="5">
    <source>
        <dbReference type="Proteomes" id="UP000253303"/>
    </source>
</evidence>
<comment type="caution">
    <text evidence="4">The sequence shown here is derived from an EMBL/GenBank/DDBJ whole genome shotgun (WGS) entry which is preliminary data.</text>
</comment>
<dbReference type="Proteomes" id="UP000253303">
    <property type="component" value="Unassembled WGS sequence"/>
</dbReference>
<dbReference type="OrthoDB" id="3197423at2"/>
<dbReference type="CDD" id="cd06170">
    <property type="entry name" value="LuxR_C_like"/>
    <property type="match status" value="1"/>
</dbReference>
<dbReference type="GO" id="GO:0003677">
    <property type="term" value="F:DNA binding"/>
    <property type="evidence" value="ECO:0007669"/>
    <property type="project" value="InterPro"/>
</dbReference>
<sequence length="893" mass="94748">MNAGWPFVGRESEMSAIVAALRRPRGAGGGRAEEAYAGVVLAGPAGTGKSELMRHALNRLARGDRSVKVLRTVAYASSGDKIPFHALQRVLPPRAEPFSAWNPVQEAAESLRAAAAGRDVVIGVDDAHLLDDLSVLLLADLARSGGARVAVTVRDGEPAPATLTALWKERVLRRVDLRPLSDTEVESALAAALDGQVERSTLVRLQAAARGNPLLLRELVESGREAGALAAEEGVWLWRGPWTASPRLRELIRARIERLDDDQRHALELLAFAGSLGLNVLTGLTSNAAVEALERTGLIRVDREGDRLQAGLGHPLHGDLVRATLPVTLARTRQAELADVIAGKSARRRGDTLRIALWRLESGTPATPESLVAAARQAWAGSDLALTRRLLSAAVAAGSPEAVPLLGDLLVFSGEPERAEEFYADPPTWASAEVRVRLDFVRSLNLLWGFGRVEEGLRLMKRAAPAMLASPWRDDLGPVYAGWLAYCGELDTAAGVARDLADMPVLSEPGETVRLLTHALVAAFTGRTREACATGRRAMGRMDAHSAVFPWVRGTPVLGPIFALQFAGAFQEAEITARNWHDAMIANPTAWTYATGVSALALGRSARLTGRAAASVRHLRDARRLFREADALSLAHIGAAELAHSLVLLGRLDDARRLLAEARAGEGFALFAFAMDSAAAAIAAAEHDIPEAVAIGLRAAERARRMGAPAWELSFLHDAVRLGDPASALPRLTALAAGAVDGPLPALYLRHATALAAGDGPGLEGVAAEFAALGATLTAAEAASQASAAHLAADKRDSARRCAWRAAEWTSLCEGARTPALDSGHTTALTRREYQIALRAARGETNAQIAAALGIASRTVGNHLYRSYEKLGINNRTELSHLFTTPGAIPAKS</sequence>
<dbReference type="SUPFAM" id="SSF52540">
    <property type="entry name" value="P-loop containing nucleoside triphosphate hydrolases"/>
    <property type="match status" value="1"/>
</dbReference>
<dbReference type="SUPFAM" id="SSF46894">
    <property type="entry name" value="C-terminal effector domain of the bipartite response regulators"/>
    <property type="match status" value="1"/>
</dbReference>
<name>A0A366LSZ6_9ACTN</name>
<feature type="domain" description="HTH luxR-type" evidence="3">
    <location>
        <begin position="822"/>
        <end position="887"/>
    </location>
</feature>
<dbReference type="InterPro" id="IPR003593">
    <property type="entry name" value="AAA+_ATPase"/>
</dbReference>
<dbReference type="RefSeq" id="WP_113983740.1">
    <property type="nucleotide sequence ID" value="NZ_QMEY01000014.1"/>
</dbReference>
<dbReference type="GO" id="GO:0005524">
    <property type="term" value="F:ATP binding"/>
    <property type="evidence" value="ECO:0007669"/>
    <property type="project" value="UniProtKB-KW"/>
</dbReference>
<dbReference type="SMART" id="SM00382">
    <property type="entry name" value="AAA"/>
    <property type="match status" value="1"/>
</dbReference>
<evidence type="ECO:0000256" key="1">
    <source>
        <dbReference type="ARBA" id="ARBA00022741"/>
    </source>
</evidence>
<dbReference type="Gene3D" id="3.40.50.300">
    <property type="entry name" value="P-loop containing nucleotide triphosphate hydrolases"/>
    <property type="match status" value="1"/>
</dbReference>
<dbReference type="InterPro" id="IPR036388">
    <property type="entry name" value="WH-like_DNA-bd_sf"/>
</dbReference>
<dbReference type="Gene3D" id="1.10.10.10">
    <property type="entry name" value="Winged helix-like DNA-binding domain superfamily/Winged helix DNA-binding domain"/>
    <property type="match status" value="1"/>
</dbReference>
<dbReference type="PROSITE" id="PS00622">
    <property type="entry name" value="HTH_LUXR_1"/>
    <property type="match status" value="1"/>
</dbReference>
<dbReference type="InterPro" id="IPR000792">
    <property type="entry name" value="Tscrpt_reg_LuxR_C"/>
</dbReference>
<dbReference type="PANTHER" id="PTHR16305">
    <property type="entry name" value="TESTICULAR SOLUBLE ADENYLYL CYCLASE"/>
    <property type="match status" value="1"/>
</dbReference>
<accession>A0A366LSZ6</accession>
<dbReference type="GO" id="GO:0004016">
    <property type="term" value="F:adenylate cyclase activity"/>
    <property type="evidence" value="ECO:0007669"/>
    <property type="project" value="TreeGrafter"/>
</dbReference>
<dbReference type="PROSITE" id="PS50043">
    <property type="entry name" value="HTH_LUXR_2"/>
    <property type="match status" value="1"/>
</dbReference>
<keyword evidence="2" id="KW-0067">ATP-binding</keyword>
<dbReference type="AlphaFoldDB" id="A0A366LSZ6"/>
<organism evidence="4 5">
    <name type="scientific">Spongiactinospora rosea</name>
    <dbReference type="NCBI Taxonomy" id="2248750"/>
    <lineage>
        <taxon>Bacteria</taxon>
        <taxon>Bacillati</taxon>
        <taxon>Actinomycetota</taxon>
        <taxon>Actinomycetes</taxon>
        <taxon>Streptosporangiales</taxon>
        <taxon>Streptosporangiaceae</taxon>
        <taxon>Spongiactinospora</taxon>
    </lineage>
</organism>
<dbReference type="SMART" id="SM00421">
    <property type="entry name" value="HTH_LUXR"/>
    <property type="match status" value="1"/>
</dbReference>
<dbReference type="Pfam" id="PF00196">
    <property type="entry name" value="GerE"/>
    <property type="match status" value="1"/>
</dbReference>
<dbReference type="PANTHER" id="PTHR16305:SF28">
    <property type="entry name" value="GUANYLATE CYCLASE DOMAIN-CONTAINING PROTEIN"/>
    <property type="match status" value="1"/>
</dbReference>
<dbReference type="EMBL" id="QMEY01000014">
    <property type="protein sequence ID" value="RBQ16877.1"/>
    <property type="molecule type" value="Genomic_DNA"/>
</dbReference>
<reference evidence="4 5" key="1">
    <citation type="submission" date="2018-06" db="EMBL/GenBank/DDBJ databases">
        <title>Sphaerisporangium craniellae sp. nov., isolated from a marine sponge in the South China Sea.</title>
        <authorList>
            <person name="Li L."/>
        </authorList>
    </citation>
    <scope>NUCLEOTIDE SEQUENCE [LARGE SCALE GENOMIC DNA]</scope>
    <source>
        <strain evidence="4 5">LHW63015</strain>
    </source>
</reference>
<dbReference type="PRINTS" id="PR00038">
    <property type="entry name" value="HTHLUXR"/>
</dbReference>
<dbReference type="InterPro" id="IPR027417">
    <property type="entry name" value="P-loop_NTPase"/>
</dbReference>
<evidence type="ECO:0000259" key="3">
    <source>
        <dbReference type="PROSITE" id="PS50043"/>
    </source>
</evidence>
<protein>
    <recommendedName>
        <fullName evidence="3">HTH luxR-type domain-containing protein</fullName>
    </recommendedName>
</protein>
<evidence type="ECO:0000256" key="2">
    <source>
        <dbReference type="ARBA" id="ARBA00022840"/>
    </source>
</evidence>
<dbReference type="InterPro" id="IPR041664">
    <property type="entry name" value="AAA_16"/>
</dbReference>
<proteinExistence type="predicted"/>
<dbReference type="Pfam" id="PF13191">
    <property type="entry name" value="AAA_16"/>
    <property type="match status" value="1"/>
</dbReference>
<dbReference type="InterPro" id="IPR016032">
    <property type="entry name" value="Sig_transdc_resp-reg_C-effctor"/>
</dbReference>
<dbReference type="GO" id="GO:0006355">
    <property type="term" value="P:regulation of DNA-templated transcription"/>
    <property type="evidence" value="ECO:0007669"/>
    <property type="project" value="InterPro"/>
</dbReference>
<keyword evidence="1" id="KW-0547">Nucleotide-binding</keyword>
<evidence type="ECO:0000313" key="4">
    <source>
        <dbReference type="EMBL" id="RBQ16877.1"/>
    </source>
</evidence>
<gene>
    <name evidence="4" type="ORF">DP939_27820</name>
</gene>
<dbReference type="GO" id="GO:0005737">
    <property type="term" value="C:cytoplasm"/>
    <property type="evidence" value="ECO:0007669"/>
    <property type="project" value="TreeGrafter"/>
</dbReference>
<keyword evidence="5" id="KW-1185">Reference proteome</keyword>